<evidence type="ECO:0000313" key="2">
    <source>
        <dbReference type="Proteomes" id="UP000237000"/>
    </source>
</evidence>
<name>A0A2P5EBM0_TREOI</name>
<protein>
    <submittedName>
        <fullName evidence="1">Proteinase inhibitor I25, cystatin, conserved region</fullName>
    </submittedName>
</protein>
<dbReference type="AlphaFoldDB" id="A0A2P5EBM0"/>
<dbReference type="InParanoid" id="A0A2P5EBM0"/>
<dbReference type="OrthoDB" id="10324405at2759"/>
<dbReference type="Gene3D" id="3.10.450.10">
    <property type="match status" value="1"/>
</dbReference>
<reference evidence="2" key="1">
    <citation type="submission" date="2016-06" db="EMBL/GenBank/DDBJ databases">
        <title>Parallel loss of symbiosis genes in relatives of nitrogen-fixing non-legume Parasponia.</title>
        <authorList>
            <person name="Van Velzen R."/>
            <person name="Holmer R."/>
            <person name="Bu F."/>
            <person name="Rutten L."/>
            <person name="Van Zeijl A."/>
            <person name="Liu W."/>
            <person name="Santuari L."/>
            <person name="Cao Q."/>
            <person name="Sharma T."/>
            <person name="Shen D."/>
            <person name="Roswanjaya Y."/>
            <person name="Wardhani T."/>
            <person name="Kalhor M.S."/>
            <person name="Jansen J."/>
            <person name="Van den Hoogen J."/>
            <person name="Gungor B."/>
            <person name="Hartog M."/>
            <person name="Hontelez J."/>
            <person name="Verver J."/>
            <person name="Yang W.-C."/>
            <person name="Schijlen E."/>
            <person name="Repin R."/>
            <person name="Schilthuizen M."/>
            <person name="Schranz E."/>
            <person name="Heidstra R."/>
            <person name="Miyata K."/>
            <person name="Fedorova E."/>
            <person name="Kohlen W."/>
            <person name="Bisseling T."/>
            <person name="Smit S."/>
            <person name="Geurts R."/>
        </authorList>
    </citation>
    <scope>NUCLEOTIDE SEQUENCE [LARGE SCALE GENOMIC DNA]</scope>
    <source>
        <strain evidence="2">cv. RG33-2</strain>
    </source>
</reference>
<proteinExistence type="predicted"/>
<dbReference type="InterPro" id="IPR046350">
    <property type="entry name" value="Cystatin_sf"/>
</dbReference>
<gene>
    <name evidence="1" type="ORF">TorRG33x02_213400</name>
</gene>
<sequence length="115" mass="13031">MIREYERQIKKSEGFYAPKLPRGTSIFDDNITEVTPDNQEVIAAAAFAVKAHNIKEAGRIFNCGRHADIELERVVRANSVWLQGTVYFLTLQASDKAFYEARVKMCPVANSRLHS</sequence>
<organism evidence="1 2">
    <name type="scientific">Trema orientale</name>
    <name type="common">Charcoal tree</name>
    <name type="synonym">Celtis orientalis</name>
    <dbReference type="NCBI Taxonomy" id="63057"/>
    <lineage>
        <taxon>Eukaryota</taxon>
        <taxon>Viridiplantae</taxon>
        <taxon>Streptophyta</taxon>
        <taxon>Embryophyta</taxon>
        <taxon>Tracheophyta</taxon>
        <taxon>Spermatophyta</taxon>
        <taxon>Magnoliopsida</taxon>
        <taxon>eudicotyledons</taxon>
        <taxon>Gunneridae</taxon>
        <taxon>Pentapetalae</taxon>
        <taxon>rosids</taxon>
        <taxon>fabids</taxon>
        <taxon>Rosales</taxon>
        <taxon>Cannabaceae</taxon>
        <taxon>Trema</taxon>
    </lineage>
</organism>
<evidence type="ECO:0000313" key="1">
    <source>
        <dbReference type="EMBL" id="PON82929.1"/>
    </source>
</evidence>
<dbReference type="Proteomes" id="UP000237000">
    <property type="component" value="Unassembled WGS sequence"/>
</dbReference>
<keyword evidence="2" id="KW-1185">Reference proteome</keyword>
<dbReference type="EMBL" id="JXTC01000187">
    <property type="protein sequence ID" value="PON82929.1"/>
    <property type="molecule type" value="Genomic_DNA"/>
</dbReference>
<accession>A0A2P5EBM0</accession>
<dbReference type="SUPFAM" id="SSF54403">
    <property type="entry name" value="Cystatin/monellin"/>
    <property type="match status" value="1"/>
</dbReference>
<dbReference type="FunCoup" id="A0A2P5EBM0">
    <property type="interactions" value="5"/>
</dbReference>
<comment type="caution">
    <text evidence="1">The sequence shown here is derived from an EMBL/GenBank/DDBJ whole genome shotgun (WGS) entry which is preliminary data.</text>
</comment>